<feature type="region of interest" description="Disordered" evidence="1">
    <location>
        <begin position="1"/>
        <end position="28"/>
    </location>
</feature>
<dbReference type="AlphaFoldDB" id="A0A286RM83"/>
<keyword evidence="3" id="KW-1185">Reference proteome</keyword>
<proteinExistence type="predicted"/>
<evidence type="ECO:0000313" key="2">
    <source>
        <dbReference type="EMBL" id="ASV77078.1"/>
    </source>
</evidence>
<evidence type="ECO:0000313" key="3">
    <source>
        <dbReference type="Proteomes" id="UP000215086"/>
    </source>
</evidence>
<reference evidence="2 3" key="1">
    <citation type="journal article" name="Front. Microbiol.">
        <title>Sugar Metabolism of the First Thermophilic Planctomycete Thermogutta terrifontis: Comparative Genomic and Transcriptomic Approaches.</title>
        <authorList>
            <person name="Elcheninov A.G."/>
            <person name="Menzel P."/>
            <person name="Gudbergsdottir S.R."/>
            <person name="Slesarev A.I."/>
            <person name="Kadnikov V.V."/>
            <person name="Krogh A."/>
            <person name="Bonch-Osmolovskaya E.A."/>
            <person name="Peng X."/>
            <person name="Kublanov I.V."/>
        </authorList>
    </citation>
    <scope>NUCLEOTIDE SEQUENCE [LARGE SCALE GENOMIC DNA]</scope>
    <source>
        <strain evidence="2 3">R1</strain>
    </source>
</reference>
<sequence length="64" mass="6932">MAQKEIAGRTRGRRGRRPSNGAKNPKSLDTILSQQISRTVFLLPGESASVFALDSDLPSKFSSV</sequence>
<evidence type="ECO:0000256" key="1">
    <source>
        <dbReference type="SAM" id="MobiDB-lite"/>
    </source>
</evidence>
<dbReference type="EMBL" id="CP018477">
    <property type="protein sequence ID" value="ASV77078.1"/>
    <property type="molecule type" value="Genomic_DNA"/>
</dbReference>
<dbReference type="Proteomes" id="UP000215086">
    <property type="component" value="Chromosome"/>
</dbReference>
<dbReference type="KEGG" id="ttf:THTE_4477"/>
<name>A0A286RM83_9BACT</name>
<protein>
    <submittedName>
        <fullName evidence="2">Uncharacterized protein</fullName>
    </submittedName>
</protein>
<organism evidence="2 3">
    <name type="scientific">Thermogutta terrifontis</name>
    <dbReference type="NCBI Taxonomy" id="1331910"/>
    <lineage>
        <taxon>Bacteria</taxon>
        <taxon>Pseudomonadati</taxon>
        <taxon>Planctomycetota</taxon>
        <taxon>Planctomycetia</taxon>
        <taxon>Pirellulales</taxon>
        <taxon>Thermoguttaceae</taxon>
        <taxon>Thermogutta</taxon>
    </lineage>
</organism>
<accession>A0A286RM83</accession>
<gene>
    <name evidence="2" type="ORF">THTE_4477</name>
</gene>